<protein>
    <submittedName>
        <fullName evidence="1">Uncharacterized protein</fullName>
    </submittedName>
</protein>
<evidence type="ECO:0000313" key="1">
    <source>
        <dbReference type="EMBL" id="KAI8560346.1"/>
    </source>
</evidence>
<organism evidence="1 2">
    <name type="scientific">Rhododendron molle</name>
    <name type="common">Chinese azalea</name>
    <name type="synonym">Azalea mollis</name>
    <dbReference type="NCBI Taxonomy" id="49168"/>
    <lineage>
        <taxon>Eukaryota</taxon>
        <taxon>Viridiplantae</taxon>
        <taxon>Streptophyta</taxon>
        <taxon>Embryophyta</taxon>
        <taxon>Tracheophyta</taxon>
        <taxon>Spermatophyta</taxon>
        <taxon>Magnoliopsida</taxon>
        <taxon>eudicotyledons</taxon>
        <taxon>Gunneridae</taxon>
        <taxon>Pentapetalae</taxon>
        <taxon>asterids</taxon>
        <taxon>Ericales</taxon>
        <taxon>Ericaceae</taxon>
        <taxon>Ericoideae</taxon>
        <taxon>Rhodoreae</taxon>
        <taxon>Rhododendron</taxon>
    </lineage>
</organism>
<name>A0ACC0P594_RHOML</name>
<sequence length="96" mass="10676">MAHSISAREVIVRSSRGLTEPCTLFNAILRDVICYDATVKNVCNNSIVQFEYETKPGAKNIFVVGEPVDVLAATQENEANRLKEGMFLRVVSPLYN</sequence>
<keyword evidence="2" id="KW-1185">Reference proteome</keyword>
<accession>A0ACC0P594</accession>
<reference evidence="1" key="1">
    <citation type="submission" date="2022-02" db="EMBL/GenBank/DDBJ databases">
        <title>Plant Genome Project.</title>
        <authorList>
            <person name="Zhang R.-G."/>
        </authorList>
    </citation>
    <scope>NUCLEOTIDE SEQUENCE</scope>
    <source>
        <strain evidence="1">AT1</strain>
    </source>
</reference>
<dbReference type="EMBL" id="CM046391">
    <property type="protein sequence ID" value="KAI8560346.1"/>
    <property type="molecule type" value="Genomic_DNA"/>
</dbReference>
<evidence type="ECO:0000313" key="2">
    <source>
        <dbReference type="Proteomes" id="UP001062846"/>
    </source>
</evidence>
<gene>
    <name evidence="1" type="ORF">RHMOL_Rhmol04G0248400</name>
</gene>
<comment type="caution">
    <text evidence="1">The sequence shown here is derived from an EMBL/GenBank/DDBJ whole genome shotgun (WGS) entry which is preliminary data.</text>
</comment>
<proteinExistence type="predicted"/>
<dbReference type="Proteomes" id="UP001062846">
    <property type="component" value="Chromosome 4"/>
</dbReference>